<dbReference type="EnsemblMetazoa" id="Aqu2.1.25793_001">
    <property type="protein sequence ID" value="Aqu2.1.25793_001"/>
    <property type="gene ID" value="Aqu2.1.25793"/>
</dbReference>
<feature type="region of interest" description="Disordered" evidence="1">
    <location>
        <begin position="1"/>
        <end position="26"/>
    </location>
</feature>
<dbReference type="AlphaFoldDB" id="A0A1X7UE97"/>
<sequence length="67" mass="7533">MKFEMVSLEPEGKEKKRMKAPQPDASEVIEEPIESGGIMPTPFQPSRDKCCPPSNICFAARVKSYEM</sequence>
<evidence type="ECO:0000313" key="2">
    <source>
        <dbReference type="EnsemblMetazoa" id="Aqu2.1.25793_001"/>
    </source>
</evidence>
<protein>
    <submittedName>
        <fullName evidence="2">Uncharacterized protein</fullName>
    </submittedName>
</protein>
<evidence type="ECO:0000256" key="1">
    <source>
        <dbReference type="SAM" id="MobiDB-lite"/>
    </source>
</evidence>
<proteinExistence type="predicted"/>
<name>A0A1X7UE97_AMPQE</name>
<accession>A0A1X7UE97</accession>
<organism evidence="2">
    <name type="scientific">Amphimedon queenslandica</name>
    <name type="common">Sponge</name>
    <dbReference type="NCBI Taxonomy" id="400682"/>
    <lineage>
        <taxon>Eukaryota</taxon>
        <taxon>Metazoa</taxon>
        <taxon>Porifera</taxon>
        <taxon>Demospongiae</taxon>
        <taxon>Heteroscleromorpha</taxon>
        <taxon>Haplosclerida</taxon>
        <taxon>Niphatidae</taxon>
        <taxon>Amphimedon</taxon>
    </lineage>
</organism>
<reference evidence="2" key="1">
    <citation type="submission" date="2017-05" db="UniProtKB">
        <authorList>
            <consortium name="EnsemblMetazoa"/>
        </authorList>
    </citation>
    <scope>IDENTIFICATION</scope>
</reference>
<dbReference type="InParanoid" id="A0A1X7UE97"/>